<comment type="similarity">
    <text evidence="3">Belongs to the HPS/KGPDC family. HPS subfamily.</text>
</comment>
<keyword evidence="9" id="KW-1185">Reference proteome</keyword>
<dbReference type="PANTHER" id="PTHR35039">
    <property type="entry name" value="3-KETO-L-GULONATE-6-PHOSPHATE DECARBOXYLASE SGBH-RELATED"/>
    <property type="match status" value="1"/>
</dbReference>
<evidence type="ECO:0000313" key="8">
    <source>
        <dbReference type="EMBL" id="WDF82601.1"/>
    </source>
</evidence>
<evidence type="ECO:0000256" key="2">
    <source>
        <dbReference type="ARBA" id="ARBA00005014"/>
    </source>
</evidence>
<accession>A0ABY7WS92</accession>
<comment type="catalytic activity">
    <reaction evidence="1">
        <text>D-ribulose 5-phosphate + formaldehyde = D-arabino-hex-3-ulose 6-phosphate</text>
        <dbReference type="Rhea" id="RHEA:25201"/>
        <dbReference type="ChEBI" id="CHEBI:16842"/>
        <dbReference type="ChEBI" id="CHEBI:58121"/>
        <dbReference type="ChEBI" id="CHEBI:58542"/>
        <dbReference type="EC" id="4.1.2.43"/>
    </reaction>
</comment>
<evidence type="ECO:0000256" key="6">
    <source>
        <dbReference type="ARBA" id="ARBA00023239"/>
    </source>
</evidence>
<dbReference type="RefSeq" id="WP_274260178.1">
    <property type="nucleotide sequence ID" value="NZ_CP117884.1"/>
</dbReference>
<dbReference type="GO" id="GO:0004590">
    <property type="term" value="F:orotidine-5'-phosphate decarboxylase activity"/>
    <property type="evidence" value="ECO:0007669"/>
    <property type="project" value="UniProtKB-EC"/>
</dbReference>
<proteinExistence type="inferred from homology"/>
<dbReference type="InterPro" id="IPR017553">
    <property type="entry name" value="3-hexulose-6-phosphate_synth"/>
</dbReference>
<evidence type="ECO:0000313" key="9">
    <source>
        <dbReference type="Proteomes" id="UP001220377"/>
    </source>
</evidence>
<keyword evidence="6 8" id="KW-0456">Lyase</keyword>
<dbReference type="Pfam" id="PF00215">
    <property type="entry name" value="OMPdecase"/>
    <property type="match status" value="1"/>
</dbReference>
<dbReference type="InterPro" id="IPR013785">
    <property type="entry name" value="Aldolase_TIM"/>
</dbReference>
<dbReference type="InterPro" id="IPR001754">
    <property type="entry name" value="OMPdeCOase_dom"/>
</dbReference>
<dbReference type="SUPFAM" id="SSF51366">
    <property type="entry name" value="Ribulose-phoshate binding barrel"/>
    <property type="match status" value="1"/>
</dbReference>
<gene>
    <name evidence="8" type="ORF">PQ472_12015</name>
</gene>
<dbReference type="EMBL" id="CP117884">
    <property type="protein sequence ID" value="WDF82601.1"/>
    <property type="molecule type" value="Genomic_DNA"/>
</dbReference>
<dbReference type="Gene3D" id="3.20.20.70">
    <property type="entry name" value="Aldolase class I"/>
    <property type="match status" value="1"/>
</dbReference>
<feature type="domain" description="Orotidine 5'-phosphate decarboxylase" evidence="7">
    <location>
        <begin position="4"/>
        <end position="204"/>
    </location>
</feature>
<protein>
    <recommendedName>
        <fullName evidence="4">3-hexulose-6-phosphate synthase</fullName>
        <ecNumber evidence="4">4.1.2.43</ecNumber>
    </recommendedName>
</protein>
<sequence length="213" mass="22307">MTAKLEVALDAITLNNAVTLISKIQNDIDIIEVGTPMMMAYGMDAVRTFVKQFPQLEVLCDTKIMDAGAYEAQLALSAGADYVTLLALSDDITIKEVTDAAHNAGSLVMVDMINDRDPQRVATLQAIGADIVAVHTGVDAQSAGRTPLDDLRELRPLATEAQVAVAGGIKADTVASYLVDEPDIVIVGGGILNAKDPVAAAAAIHRQIIGGAR</sequence>
<dbReference type="SMART" id="SM00934">
    <property type="entry name" value="OMPdecase"/>
    <property type="match status" value="1"/>
</dbReference>
<evidence type="ECO:0000256" key="3">
    <source>
        <dbReference type="ARBA" id="ARBA00006350"/>
    </source>
</evidence>
<reference evidence="8 9" key="1">
    <citation type="submission" date="2023-02" db="EMBL/GenBank/DDBJ databases">
        <title>Genome sequence of Lacticaseibacillus sp. KACC 23028.</title>
        <authorList>
            <person name="Kim S."/>
            <person name="Heo J."/>
            <person name="Kwon S.-W."/>
        </authorList>
    </citation>
    <scope>NUCLEOTIDE SEQUENCE [LARGE SCALE GENOMIC DNA]</scope>
    <source>
        <strain evidence="8 9">KACC 23028</strain>
    </source>
</reference>
<comment type="pathway">
    <text evidence="2">One-carbon metabolism; formaldehyde assimilation via RuMP pathway; D-fructose 6-phosphate from D-ribulose 5-phosphate and formaldehyde: step 1/2.</text>
</comment>
<evidence type="ECO:0000259" key="7">
    <source>
        <dbReference type="SMART" id="SM00934"/>
    </source>
</evidence>
<dbReference type="Proteomes" id="UP001220377">
    <property type="component" value="Chromosome"/>
</dbReference>
<name>A0ABY7WS92_9LACO</name>
<keyword evidence="5" id="KW-0554">One-carbon metabolism</keyword>
<evidence type="ECO:0000256" key="1">
    <source>
        <dbReference type="ARBA" id="ARBA00000718"/>
    </source>
</evidence>
<evidence type="ECO:0000256" key="5">
    <source>
        <dbReference type="ARBA" id="ARBA00022563"/>
    </source>
</evidence>
<dbReference type="InterPro" id="IPR011060">
    <property type="entry name" value="RibuloseP-bd_barrel"/>
</dbReference>
<dbReference type="NCBIfam" id="TIGR03128">
    <property type="entry name" value="RuMP_HxlA"/>
    <property type="match status" value="1"/>
</dbReference>
<evidence type="ECO:0000256" key="4">
    <source>
        <dbReference type="ARBA" id="ARBA00012890"/>
    </source>
</evidence>
<dbReference type="PANTHER" id="PTHR35039:SF3">
    <property type="entry name" value="3-KETO-L-GULONATE-6-PHOSPHATE DECARBOXYLASE SGBH-RELATED"/>
    <property type="match status" value="1"/>
</dbReference>
<dbReference type="EC" id="4.1.2.43" evidence="4"/>
<organism evidence="8 9">
    <name type="scientific">Lacticaseibacillus pabuli</name>
    <dbReference type="NCBI Taxonomy" id="3025672"/>
    <lineage>
        <taxon>Bacteria</taxon>
        <taxon>Bacillati</taxon>
        <taxon>Bacillota</taxon>
        <taxon>Bacilli</taxon>
        <taxon>Lactobacillales</taxon>
        <taxon>Lactobacillaceae</taxon>
        <taxon>Lacticaseibacillus</taxon>
    </lineage>
</organism>